<feature type="coiled-coil region" evidence="1">
    <location>
        <begin position="27"/>
        <end position="61"/>
    </location>
</feature>
<evidence type="ECO:0000313" key="3">
    <source>
        <dbReference type="EMBL" id="GAG42790.1"/>
    </source>
</evidence>
<dbReference type="EMBL" id="BARS01059097">
    <property type="protein sequence ID" value="GAG42790.1"/>
    <property type="molecule type" value="Genomic_DNA"/>
</dbReference>
<gene>
    <name evidence="3" type="ORF">S01H1_85810</name>
</gene>
<reference evidence="3" key="1">
    <citation type="journal article" date="2014" name="Front. Microbiol.">
        <title>High frequency of phylogenetically diverse reductive dehalogenase-homologous genes in deep subseafloor sedimentary metagenomes.</title>
        <authorList>
            <person name="Kawai M."/>
            <person name="Futagami T."/>
            <person name="Toyoda A."/>
            <person name="Takaki Y."/>
            <person name="Nishi S."/>
            <person name="Hori S."/>
            <person name="Arai W."/>
            <person name="Tsubouchi T."/>
            <person name="Morono Y."/>
            <person name="Uchiyama I."/>
            <person name="Ito T."/>
            <person name="Fujiyama A."/>
            <person name="Inagaki F."/>
            <person name="Takami H."/>
        </authorList>
    </citation>
    <scope>NUCLEOTIDE SEQUENCE</scope>
    <source>
        <strain evidence="3">Expedition CK06-06</strain>
    </source>
</reference>
<keyword evidence="1" id="KW-0175">Coiled coil</keyword>
<feature type="non-terminal residue" evidence="3">
    <location>
        <position position="66"/>
    </location>
</feature>
<protein>
    <submittedName>
        <fullName evidence="3">Uncharacterized protein</fullName>
    </submittedName>
</protein>
<keyword evidence="2" id="KW-0812">Transmembrane</keyword>
<name>X0XI20_9ZZZZ</name>
<evidence type="ECO:0000256" key="2">
    <source>
        <dbReference type="SAM" id="Phobius"/>
    </source>
</evidence>
<accession>X0XI20</accession>
<comment type="caution">
    <text evidence="3">The sequence shown here is derived from an EMBL/GenBank/DDBJ whole genome shotgun (WGS) entry which is preliminary data.</text>
</comment>
<dbReference type="AlphaFoldDB" id="X0XI20"/>
<proteinExistence type="predicted"/>
<feature type="non-terminal residue" evidence="3">
    <location>
        <position position="1"/>
    </location>
</feature>
<organism evidence="3">
    <name type="scientific">marine sediment metagenome</name>
    <dbReference type="NCBI Taxonomy" id="412755"/>
    <lineage>
        <taxon>unclassified sequences</taxon>
        <taxon>metagenomes</taxon>
        <taxon>ecological metagenomes</taxon>
    </lineage>
</organism>
<keyword evidence="2" id="KW-0472">Membrane</keyword>
<evidence type="ECO:0000256" key="1">
    <source>
        <dbReference type="SAM" id="Coils"/>
    </source>
</evidence>
<sequence length="66" mass="7642">LTAFAGIVLIISVILLFRVIARHKRSEHHLKQEIAKLTDINIELRQEINKLNQEQVEVLEDIIDAE</sequence>
<keyword evidence="2" id="KW-1133">Transmembrane helix</keyword>
<feature type="transmembrane region" description="Helical" evidence="2">
    <location>
        <begin position="6"/>
        <end position="21"/>
    </location>
</feature>